<proteinExistence type="predicted"/>
<dbReference type="EMBL" id="QKYT01000040">
    <property type="protein sequence ID" value="RIA96693.1"/>
    <property type="molecule type" value="Genomic_DNA"/>
</dbReference>
<name>A0A397TEM8_9GLOM</name>
<evidence type="ECO:0000313" key="2">
    <source>
        <dbReference type="Proteomes" id="UP000265703"/>
    </source>
</evidence>
<gene>
    <name evidence="1" type="ORF">C1645_802240</name>
</gene>
<accession>A0A397TEM8</accession>
<comment type="caution">
    <text evidence="1">The sequence shown here is derived from an EMBL/GenBank/DDBJ whole genome shotgun (WGS) entry which is preliminary data.</text>
</comment>
<dbReference type="Proteomes" id="UP000265703">
    <property type="component" value="Unassembled WGS sequence"/>
</dbReference>
<evidence type="ECO:0000313" key="1">
    <source>
        <dbReference type="EMBL" id="RIA96693.1"/>
    </source>
</evidence>
<keyword evidence="2" id="KW-1185">Reference proteome</keyword>
<protein>
    <submittedName>
        <fullName evidence="1">Uncharacterized protein</fullName>
    </submittedName>
</protein>
<organism evidence="1 2">
    <name type="scientific">Glomus cerebriforme</name>
    <dbReference type="NCBI Taxonomy" id="658196"/>
    <lineage>
        <taxon>Eukaryota</taxon>
        <taxon>Fungi</taxon>
        <taxon>Fungi incertae sedis</taxon>
        <taxon>Mucoromycota</taxon>
        <taxon>Glomeromycotina</taxon>
        <taxon>Glomeromycetes</taxon>
        <taxon>Glomerales</taxon>
        <taxon>Glomeraceae</taxon>
        <taxon>Glomus</taxon>
    </lineage>
</organism>
<reference evidence="1 2" key="1">
    <citation type="submission" date="2018-06" db="EMBL/GenBank/DDBJ databases">
        <title>Comparative genomics reveals the genomic features of Rhizophagus irregularis, R. cerebriforme, R. diaphanum and Gigaspora rosea, and their symbiotic lifestyle signature.</title>
        <authorList>
            <person name="Morin E."/>
            <person name="San Clemente H."/>
            <person name="Chen E.C.H."/>
            <person name="De La Providencia I."/>
            <person name="Hainaut M."/>
            <person name="Kuo A."/>
            <person name="Kohler A."/>
            <person name="Murat C."/>
            <person name="Tang N."/>
            <person name="Roy S."/>
            <person name="Loubradou J."/>
            <person name="Henrissat B."/>
            <person name="Grigoriev I.V."/>
            <person name="Corradi N."/>
            <person name="Roux C."/>
            <person name="Martin F.M."/>
        </authorList>
    </citation>
    <scope>NUCLEOTIDE SEQUENCE [LARGE SCALE GENOMIC DNA]</scope>
    <source>
        <strain evidence="1 2">DAOM 227022</strain>
    </source>
</reference>
<dbReference type="STRING" id="658196.A0A397TEM8"/>
<dbReference type="AlphaFoldDB" id="A0A397TEM8"/>
<sequence>MNDQPDNRMMEEWFKLFDDIHFGPINANNSNISDNFKKNFEDFWDKINPSLLSSTVSTESTSERPTKLIK</sequence>